<dbReference type="InterPro" id="IPR059000">
    <property type="entry name" value="ATPase_P-type_domA"/>
</dbReference>
<evidence type="ECO:0000256" key="7">
    <source>
        <dbReference type="ARBA" id="ARBA00022723"/>
    </source>
</evidence>
<dbReference type="Gene3D" id="3.30.70.100">
    <property type="match status" value="1"/>
</dbReference>
<evidence type="ECO:0000256" key="5">
    <source>
        <dbReference type="ARBA" id="ARBA00022553"/>
    </source>
</evidence>
<evidence type="ECO:0000256" key="10">
    <source>
        <dbReference type="ARBA" id="ARBA00022842"/>
    </source>
</evidence>
<reference evidence="17 18" key="1">
    <citation type="submission" date="2023-08" db="EMBL/GenBank/DDBJ databases">
        <authorList>
            <person name="Joshi A."/>
            <person name="Thite S."/>
        </authorList>
    </citation>
    <scope>NUCLEOTIDE SEQUENCE [LARGE SCALE GENOMIC DNA]</scope>
    <source>
        <strain evidence="17 18">1E1</strain>
    </source>
</reference>
<feature type="transmembrane region" description="Helical" evidence="15">
    <location>
        <begin position="752"/>
        <end position="771"/>
    </location>
</feature>
<feature type="transmembrane region" description="Helical" evidence="15">
    <location>
        <begin position="216"/>
        <end position="241"/>
    </location>
</feature>
<dbReference type="RefSeq" id="WP_305944757.1">
    <property type="nucleotide sequence ID" value="NZ_JAUZVY010000002.1"/>
</dbReference>
<dbReference type="SUPFAM" id="SSF81653">
    <property type="entry name" value="Calcium ATPase, transduction domain A"/>
    <property type="match status" value="1"/>
</dbReference>
<keyword evidence="13" id="KW-0406">Ion transport</keyword>
<dbReference type="SUPFAM" id="SSF55008">
    <property type="entry name" value="HMA, heavy metal-associated domain"/>
    <property type="match status" value="1"/>
</dbReference>
<dbReference type="InterPro" id="IPR008250">
    <property type="entry name" value="ATPase_P-typ_transduc_dom_A_sf"/>
</dbReference>
<keyword evidence="6 15" id="KW-0812">Transmembrane</keyword>
<evidence type="ECO:0000256" key="14">
    <source>
        <dbReference type="ARBA" id="ARBA00023136"/>
    </source>
</evidence>
<dbReference type="InterPro" id="IPR018303">
    <property type="entry name" value="ATPase_P-typ_P_site"/>
</dbReference>
<dbReference type="NCBIfam" id="TIGR01494">
    <property type="entry name" value="ATPase_P-type"/>
    <property type="match status" value="1"/>
</dbReference>
<dbReference type="PROSITE" id="PS01047">
    <property type="entry name" value="HMA_1"/>
    <property type="match status" value="1"/>
</dbReference>
<dbReference type="PROSITE" id="PS01229">
    <property type="entry name" value="COF_2"/>
    <property type="match status" value="1"/>
</dbReference>
<dbReference type="InterPro" id="IPR001757">
    <property type="entry name" value="P_typ_ATPase"/>
</dbReference>
<accession>A0ABT9GNT5</accession>
<organism evidence="17 18">
    <name type="scientific">Alkalimonas delamerensis</name>
    <dbReference type="NCBI Taxonomy" id="265981"/>
    <lineage>
        <taxon>Bacteria</taxon>
        <taxon>Pseudomonadati</taxon>
        <taxon>Pseudomonadota</taxon>
        <taxon>Gammaproteobacteria</taxon>
        <taxon>Alkalimonas</taxon>
    </lineage>
</organism>
<dbReference type="Pfam" id="PF12156">
    <property type="entry name" value="ATPase-cat_bd"/>
    <property type="match status" value="1"/>
</dbReference>
<keyword evidence="12 15" id="KW-1133">Transmembrane helix</keyword>
<keyword evidence="9 15" id="KW-0067">ATP-binding</keyword>
<dbReference type="Pfam" id="PF00403">
    <property type="entry name" value="HMA"/>
    <property type="match status" value="1"/>
</dbReference>
<protein>
    <submittedName>
        <fullName evidence="17">Heavy metal translocating P-type ATPase</fullName>
    </submittedName>
</protein>
<evidence type="ECO:0000259" key="16">
    <source>
        <dbReference type="PROSITE" id="PS50846"/>
    </source>
</evidence>
<dbReference type="PANTHER" id="PTHR43520">
    <property type="entry name" value="ATP7, ISOFORM B"/>
    <property type="match status" value="1"/>
</dbReference>
<dbReference type="PRINTS" id="PR00943">
    <property type="entry name" value="CUATPASE"/>
</dbReference>
<dbReference type="Pfam" id="PF00122">
    <property type="entry name" value="E1-E2_ATPase"/>
    <property type="match status" value="1"/>
</dbReference>
<comment type="similarity">
    <text evidence="2 15">Belongs to the cation transport ATPase (P-type) (TC 3.A.3) family. Type IB subfamily.</text>
</comment>
<keyword evidence="10" id="KW-0460">Magnesium</keyword>
<dbReference type="InterPro" id="IPR006121">
    <property type="entry name" value="HMA_dom"/>
</dbReference>
<keyword evidence="5" id="KW-0597">Phosphoprotein</keyword>
<dbReference type="InterPro" id="IPR021993">
    <property type="entry name" value="ATPase-cat-bd"/>
</dbReference>
<dbReference type="InterPro" id="IPR023298">
    <property type="entry name" value="ATPase_P-typ_TM_dom_sf"/>
</dbReference>
<evidence type="ECO:0000256" key="4">
    <source>
        <dbReference type="ARBA" id="ARBA00022475"/>
    </source>
</evidence>
<dbReference type="Gene3D" id="2.70.150.10">
    <property type="entry name" value="Calcium-transporting ATPase, cytoplasmic transduction domain A"/>
    <property type="match status" value="1"/>
</dbReference>
<feature type="transmembrane region" description="Helical" evidence="15">
    <location>
        <begin position="429"/>
        <end position="451"/>
    </location>
</feature>
<dbReference type="InterPro" id="IPR017969">
    <property type="entry name" value="Heavy-metal-associated_CS"/>
</dbReference>
<keyword evidence="7 15" id="KW-0479">Metal-binding</keyword>
<evidence type="ECO:0000256" key="1">
    <source>
        <dbReference type="ARBA" id="ARBA00004651"/>
    </source>
</evidence>
<evidence type="ECO:0000256" key="6">
    <source>
        <dbReference type="ARBA" id="ARBA00022692"/>
    </source>
</evidence>
<comment type="caution">
    <text evidence="17">The sequence shown here is derived from an EMBL/GenBank/DDBJ whole genome shotgun (WGS) entry which is preliminary data.</text>
</comment>
<keyword evidence="8 15" id="KW-0547">Nucleotide-binding</keyword>
<evidence type="ECO:0000313" key="18">
    <source>
        <dbReference type="Proteomes" id="UP001236258"/>
    </source>
</evidence>
<feature type="transmembrane region" description="Helical" evidence="15">
    <location>
        <begin position="184"/>
        <end position="204"/>
    </location>
</feature>
<evidence type="ECO:0000256" key="11">
    <source>
        <dbReference type="ARBA" id="ARBA00022967"/>
    </source>
</evidence>
<dbReference type="PANTHER" id="PTHR43520:SF5">
    <property type="entry name" value="CATION-TRANSPORTING P-TYPE ATPASE-RELATED"/>
    <property type="match status" value="1"/>
</dbReference>
<evidence type="ECO:0000256" key="12">
    <source>
        <dbReference type="ARBA" id="ARBA00022989"/>
    </source>
</evidence>
<feature type="transmembrane region" description="Helical" evidence="15">
    <location>
        <begin position="277"/>
        <end position="295"/>
    </location>
</feature>
<keyword evidence="14 15" id="KW-0472">Membrane</keyword>
<evidence type="ECO:0000256" key="2">
    <source>
        <dbReference type="ARBA" id="ARBA00006024"/>
    </source>
</evidence>
<evidence type="ECO:0000256" key="9">
    <source>
        <dbReference type="ARBA" id="ARBA00022840"/>
    </source>
</evidence>
<dbReference type="CDD" id="cd02079">
    <property type="entry name" value="P-type_ATPase_HM"/>
    <property type="match status" value="1"/>
</dbReference>
<dbReference type="EMBL" id="JAUZVY010000002">
    <property type="protein sequence ID" value="MDP4528633.1"/>
    <property type="molecule type" value="Genomic_DNA"/>
</dbReference>
<dbReference type="NCBIfam" id="TIGR01511">
    <property type="entry name" value="ATPase-IB1_Cu"/>
    <property type="match status" value="1"/>
</dbReference>
<dbReference type="Pfam" id="PF00702">
    <property type="entry name" value="Hydrolase"/>
    <property type="match status" value="1"/>
</dbReference>
<feature type="transmembrane region" description="Helical" evidence="15">
    <location>
        <begin position="253"/>
        <end position="271"/>
    </location>
</feature>
<evidence type="ECO:0000256" key="3">
    <source>
        <dbReference type="ARBA" id="ARBA00022448"/>
    </source>
</evidence>
<keyword evidence="3" id="KW-0813">Transport</keyword>
<feature type="transmembrane region" description="Helical" evidence="15">
    <location>
        <begin position="457"/>
        <end position="486"/>
    </location>
</feature>
<dbReference type="SUPFAM" id="SSF56784">
    <property type="entry name" value="HAD-like"/>
    <property type="match status" value="1"/>
</dbReference>
<proteinExistence type="inferred from homology"/>
<dbReference type="Gene3D" id="3.40.50.1000">
    <property type="entry name" value="HAD superfamily/HAD-like"/>
    <property type="match status" value="1"/>
</dbReference>
<keyword evidence="4 15" id="KW-1003">Cell membrane</keyword>
<evidence type="ECO:0000256" key="8">
    <source>
        <dbReference type="ARBA" id="ARBA00022741"/>
    </source>
</evidence>
<evidence type="ECO:0000313" key="17">
    <source>
        <dbReference type="EMBL" id="MDP4528633.1"/>
    </source>
</evidence>
<evidence type="ECO:0000256" key="15">
    <source>
        <dbReference type="RuleBase" id="RU362081"/>
    </source>
</evidence>
<dbReference type="PROSITE" id="PS50846">
    <property type="entry name" value="HMA_2"/>
    <property type="match status" value="1"/>
</dbReference>
<dbReference type="InterPro" id="IPR027256">
    <property type="entry name" value="P-typ_ATPase_IB"/>
</dbReference>
<name>A0ABT9GNT5_9GAMM</name>
<dbReference type="NCBIfam" id="TIGR01525">
    <property type="entry name" value="ATPase-IB_hvy"/>
    <property type="match status" value="1"/>
</dbReference>
<dbReference type="InterPro" id="IPR036412">
    <property type="entry name" value="HAD-like_sf"/>
</dbReference>
<keyword evidence="18" id="KW-1185">Reference proteome</keyword>
<dbReference type="InterPro" id="IPR036163">
    <property type="entry name" value="HMA_dom_sf"/>
</dbReference>
<sequence length="797" mass="87759">MSSSMPAERCFHCHEPVLTGQNFVLEFEAQTRTFCCAGCHAVADTIIQQGLGDYYRFRTEPATKADAMPADLAEELASFDSPDVLADLASQEGEQHSIELSISGISCAACAWLIERRLKQLPGLASISVNSGTQRALISWQPERLKLSQILQQIAQLGYQASPFAADEEEHLYKAELGRYLKRLAVSGILSLQVMMLAVALYFGEWTGIDPEHQDYLRWISMLLTTPVAFYAALPFVTSAWRSIVNRKMNMDVPVSLAIYYTYFASAYATLTESGEVYFESVCMFVFFLQLGKFFEYRARAKARDATSNLLKIMPVTATQLIDGQPQSTSARRLQPGDCILVKAGETLPADGDVIAGTSSVDESMLTGEYQPIAKGCGSSVLAGSVNHDGVLQVQVTQPLALSRLGQIIQLQQATLNQKPKLAEKTDELAQYFVERLLLIALATFLVWFFWIDAGRAFWVTLSVLVATCPCALALATPTAITCSLAQLNRKHILIKNNQVLDQLPKLSQIVFDKTGTLTQGRFSVHQVQLFQPDWRKEQLLNLVANLERHSEHPIGKAFQPWLTEELPLDDVQIHIGAGISGRYQQQELRVGNADFCQLSAAPDAMVYVCLNQQLLAAIELEDEIRPEVPALLRQLKQRGFTLGLLTGDSSQQADRVASELGFDWLEKGCSPERKVAVLQQLKQDSEQLMMVGDGINDSACFHAADVSVTLQGGTDLAKNQADVLILRNDLSLLQTLLAGGEQTARTIRQNLAWSVGYNLIIIPLAVVGLVTPYIAVLGMSFSSVLVVSNSLRLLKS</sequence>
<dbReference type="PROSITE" id="PS00154">
    <property type="entry name" value="ATPASE_E1_E2"/>
    <property type="match status" value="1"/>
</dbReference>
<dbReference type="Gene3D" id="3.40.1110.10">
    <property type="entry name" value="Calcium-transporting ATPase, cytoplasmic domain N"/>
    <property type="match status" value="1"/>
</dbReference>
<dbReference type="PRINTS" id="PR00119">
    <property type="entry name" value="CATATPASE"/>
</dbReference>
<dbReference type="InterPro" id="IPR023299">
    <property type="entry name" value="ATPase_P-typ_cyto_dom_N"/>
</dbReference>
<keyword evidence="11" id="KW-1278">Translocase</keyword>
<comment type="subcellular location">
    <subcellularLocation>
        <location evidence="1">Cell membrane</location>
        <topology evidence="1">Multi-pass membrane protein</topology>
    </subcellularLocation>
</comment>
<dbReference type="SUPFAM" id="SSF81665">
    <property type="entry name" value="Calcium ATPase, transmembrane domain M"/>
    <property type="match status" value="1"/>
</dbReference>
<dbReference type="InterPro" id="IPR023214">
    <property type="entry name" value="HAD_sf"/>
</dbReference>
<feature type="domain" description="HMA" evidence="16">
    <location>
        <begin position="96"/>
        <end position="162"/>
    </location>
</feature>
<evidence type="ECO:0000256" key="13">
    <source>
        <dbReference type="ARBA" id="ARBA00023065"/>
    </source>
</evidence>
<dbReference type="NCBIfam" id="TIGR01512">
    <property type="entry name" value="ATPase-IB2_Cd"/>
    <property type="match status" value="1"/>
</dbReference>
<dbReference type="Proteomes" id="UP001236258">
    <property type="component" value="Unassembled WGS sequence"/>
</dbReference>
<gene>
    <name evidence="17" type="ORF">Q3O59_06260</name>
</gene>
<dbReference type="CDD" id="cd00371">
    <property type="entry name" value="HMA"/>
    <property type="match status" value="1"/>
</dbReference>